<dbReference type="InterPro" id="IPR005467">
    <property type="entry name" value="His_kinase_dom"/>
</dbReference>
<feature type="transmembrane region" description="Helical" evidence="6">
    <location>
        <begin position="132"/>
        <end position="153"/>
    </location>
</feature>
<dbReference type="InterPro" id="IPR036890">
    <property type="entry name" value="HATPase_C_sf"/>
</dbReference>
<organism evidence="9 10">
    <name type="scientific">Dyadobacter fanqingshengii</name>
    <dbReference type="NCBI Taxonomy" id="2906443"/>
    <lineage>
        <taxon>Bacteria</taxon>
        <taxon>Pseudomonadati</taxon>
        <taxon>Bacteroidota</taxon>
        <taxon>Cytophagia</taxon>
        <taxon>Cytophagales</taxon>
        <taxon>Spirosomataceae</taxon>
        <taxon>Dyadobacter</taxon>
    </lineage>
</organism>
<feature type="domain" description="Histidine kinase" evidence="7">
    <location>
        <begin position="223"/>
        <end position="445"/>
    </location>
</feature>
<feature type="domain" description="Response regulatory" evidence="8">
    <location>
        <begin position="467"/>
        <end position="585"/>
    </location>
</feature>
<sequence length="589" mass="66629">MQEILRTLKVKYPAFWQDTYAISHIRQQTLRFLLFAYCGMGVLLAVLHFVQNRSFLLWRVLFFTALSWTGYEMLRRGTPFKKVGHFALICLCLIVLSTAVLYQQGHYLVTFQFIFVILSAGFYILGPRWGLFYSLLSVFLVGSVVFLNQYFRVEIKIQAYAVDTYALTFALLYNYLMLIYIHYFFFKESELANAKETTLLSELKIAAAQARDLAEYKTNFLITMSHEIRTPLHAIIGGLDLLSFENPKNEQAKNLDNVRFSADILSSIINDILNLNDIEDNQTKLQKKPFQPGVVITDICQKLEATAGNKGLALTLNASPELSKFWVMGDPVRLGQIVMNLISNAIKYTDHGSVEVNMHAEQITHHQVQIFFKVSDTGIGIPVEVFPYIFEPFKLVNSGMKKQYHGTGLGLSLAQRLVNLHGGKLDFTSQEGVGTSFFFDFAYPLSQEPVSFGTPALSKDLGPLDISVLVAEDNNMNAMILKSFLNKWEVRFDIVDNGQAAVESMMANDYQVILMDINMPVMDGIQATQNIRAFENRKKANVQIIALTATSKESLESSGSLTLFDDWISKPFHPQILHAKLASISWITR</sequence>
<dbReference type="InterPro" id="IPR001789">
    <property type="entry name" value="Sig_transdc_resp-reg_receiver"/>
</dbReference>
<evidence type="ECO:0000256" key="1">
    <source>
        <dbReference type="ARBA" id="ARBA00000085"/>
    </source>
</evidence>
<evidence type="ECO:0000259" key="7">
    <source>
        <dbReference type="PROSITE" id="PS50109"/>
    </source>
</evidence>
<dbReference type="SUPFAM" id="SSF52172">
    <property type="entry name" value="CheY-like"/>
    <property type="match status" value="1"/>
</dbReference>
<accession>A0A9X1TAY7</accession>
<evidence type="ECO:0000256" key="5">
    <source>
        <dbReference type="PROSITE-ProRule" id="PRU00169"/>
    </source>
</evidence>
<dbReference type="SMART" id="SM00387">
    <property type="entry name" value="HATPase_c"/>
    <property type="match status" value="1"/>
</dbReference>
<gene>
    <name evidence="9" type="ORF">LXM24_17760</name>
</gene>
<dbReference type="CDD" id="cd16922">
    <property type="entry name" value="HATPase_EvgS-ArcB-TorS-like"/>
    <property type="match status" value="1"/>
</dbReference>
<comment type="catalytic activity">
    <reaction evidence="1">
        <text>ATP + protein L-histidine = ADP + protein N-phospho-L-histidine.</text>
        <dbReference type="EC" id="2.7.13.3"/>
    </reaction>
</comment>
<dbReference type="InterPro" id="IPR003594">
    <property type="entry name" value="HATPase_dom"/>
</dbReference>
<keyword evidence="9" id="KW-0067">ATP-binding</keyword>
<dbReference type="Gene3D" id="1.10.287.130">
    <property type="match status" value="1"/>
</dbReference>
<dbReference type="RefSeq" id="WP_234614757.1">
    <property type="nucleotide sequence ID" value="NZ_CP098806.1"/>
</dbReference>
<dbReference type="SUPFAM" id="SSF55874">
    <property type="entry name" value="ATPase domain of HSP90 chaperone/DNA topoisomerase II/histidine kinase"/>
    <property type="match status" value="1"/>
</dbReference>
<dbReference type="Gene3D" id="3.40.50.2300">
    <property type="match status" value="1"/>
</dbReference>
<dbReference type="PRINTS" id="PR00344">
    <property type="entry name" value="BCTRLSENSOR"/>
</dbReference>
<feature type="modified residue" description="4-aspartylphosphate" evidence="5">
    <location>
        <position position="516"/>
    </location>
</feature>
<evidence type="ECO:0000313" key="9">
    <source>
        <dbReference type="EMBL" id="MCF0041958.1"/>
    </source>
</evidence>
<evidence type="ECO:0000256" key="4">
    <source>
        <dbReference type="ARBA" id="ARBA00023012"/>
    </source>
</evidence>
<evidence type="ECO:0000256" key="2">
    <source>
        <dbReference type="ARBA" id="ARBA00012438"/>
    </source>
</evidence>
<keyword evidence="10" id="KW-1185">Reference proteome</keyword>
<keyword evidence="9" id="KW-0547">Nucleotide-binding</keyword>
<dbReference type="InterPro" id="IPR036097">
    <property type="entry name" value="HisK_dim/P_sf"/>
</dbReference>
<dbReference type="Gene3D" id="3.30.565.10">
    <property type="entry name" value="Histidine kinase-like ATPase, C-terminal domain"/>
    <property type="match status" value="1"/>
</dbReference>
<comment type="caution">
    <text evidence="9">The sequence shown here is derived from an EMBL/GenBank/DDBJ whole genome shotgun (WGS) entry which is preliminary data.</text>
</comment>
<keyword evidence="4" id="KW-0902">Two-component regulatory system</keyword>
<keyword evidence="3 5" id="KW-0597">Phosphoprotein</keyword>
<dbReference type="PANTHER" id="PTHR45339:SF1">
    <property type="entry name" value="HYBRID SIGNAL TRANSDUCTION HISTIDINE KINASE J"/>
    <property type="match status" value="1"/>
</dbReference>
<evidence type="ECO:0000256" key="3">
    <source>
        <dbReference type="ARBA" id="ARBA00022553"/>
    </source>
</evidence>
<dbReference type="PANTHER" id="PTHR45339">
    <property type="entry name" value="HYBRID SIGNAL TRANSDUCTION HISTIDINE KINASE J"/>
    <property type="match status" value="1"/>
</dbReference>
<dbReference type="CDD" id="cd00082">
    <property type="entry name" value="HisKA"/>
    <property type="match status" value="1"/>
</dbReference>
<reference evidence="9" key="1">
    <citation type="submission" date="2021-12" db="EMBL/GenBank/DDBJ databases">
        <title>Novel species in genus Dyadobacter.</title>
        <authorList>
            <person name="Ma C."/>
        </authorList>
    </citation>
    <scope>NUCLEOTIDE SEQUENCE</scope>
    <source>
        <strain evidence="9">CY399</strain>
    </source>
</reference>
<dbReference type="InterPro" id="IPR004358">
    <property type="entry name" value="Sig_transdc_His_kin-like_C"/>
</dbReference>
<keyword evidence="6" id="KW-0472">Membrane</keyword>
<dbReference type="AlphaFoldDB" id="A0A9X1TAY7"/>
<dbReference type="Pfam" id="PF02518">
    <property type="entry name" value="HATPase_c"/>
    <property type="match status" value="1"/>
</dbReference>
<dbReference type="PROSITE" id="PS50110">
    <property type="entry name" value="RESPONSE_REGULATORY"/>
    <property type="match status" value="1"/>
</dbReference>
<protein>
    <recommendedName>
        <fullName evidence="2">histidine kinase</fullName>
        <ecNumber evidence="2">2.7.13.3</ecNumber>
    </recommendedName>
</protein>
<dbReference type="EMBL" id="JAJTTA010000002">
    <property type="protein sequence ID" value="MCF0041958.1"/>
    <property type="molecule type" value="Genomic_DNA"/>
</dbReference>
<proteinExistence type="predicted"/>
<name>A0A9X1TAY7_9BACT</name>
<dbReference type="EC" id="2.7.13.3" evidence="2"/>
<dbReference type="PROSITE" id="PS50109">
    <property type="entry name" value="HIS_KIN"/>
    <property type="match status" value="1"/>
</dbReference>
<dbReference type="SMART" id="SM00448">
    <property type="entry name" value="REC"/>
    <property type="match status" value="1"/>
</dbReference>
<dbReference type="InterPro" id="IPR011006">
    <property type="entry name" value="CheY-like_superfamily"/>
</dbReference>
<keyword evidence="6" id="KW-1133">Transmembrane helix</keyword>
<evidence type="ECO:0000313" key="10">
    <source>
        <dbReference type="Proteomes" id="UP001139700"/>
    </source>
</evidence>
<evidence type="ECO:0000259" key="8">
    <source>
        <dbReference type="PROSITE" id="PS50110"/>
    </source>
</evidence>
<dbReference type="FunFam" id="3.30.565.10:FF:000010">
    <property type="entry name" value="Sensor histidine kinase RcsC"/>
    <property type="match status" value="1"/>
</dbReference>
<dbReference type="SMART" id="SM00388">
    <property type="entry name" value="HisKA"/>
    <property type="match status" value="1"/>
</dbReference>
<dbReference type="CDD" id="cd17546">
    <property type="entry name" value="REC_hyHK_CKI1_RcsC-like"/>
    <property type="match status" value="1"/>
</dbReference>
<dbReference type="GO" id="GO:0000155">
    <property type="term" value="F:phosphorelay sensor kinase activity"/>
    <property type="evidence" value="ECO:0007669"/>
    <property type="project" value="InterPro"/>
</dbReference>
<feature type="transmembrane region" description="Helical" evidence="6">
    <location>
        <begin position="165"/>
        <end position="186"/>
    </location>
</feature>
<evidence type="ECO:0000256" key="6">
    <source>
        <dbReference type="SAM" id="Phobius"/>
    </source>
</evidence>
<dbReference type="Proteomes" id="UP001139700">
    <property type="component" value="Unassembled WGS sequence"/>
</dbReference>
<keyword evidence="6" id="KW-0812">Transmembrane</keyword>
<dbReference type="Pfam" id="PF00512">
    <property type="entry name" value="HisKA"/>
    <property type="match status" value="1"/>
</dbReference>
<dbReference type="SUPFAM" id="SSF47384">
    <property type="entry name" value="Homodimeric domain of signal transducing histidine kinase"/>
    <property type="match status" value="1"/>
</dbReference>
<feature type="transmembrane region" description="Helical" evidence="6">
    <location>
        <begin position="86"/>
        <end position="102"/>
    </location>
</feature>
<dbReference type="GO" id="GO:0005524">
    <property type="term" value="F:ATP binding"/>
    <property type="evidence" value="ECO:0007669"/>
    <property type="project" value="UniProtKB-KW"/>
</dbReference>
<feature type="transmembrane region" description="Helical" evidence="6">
    <location>
        <begin position="32"/>
        <end position="50"/>
    </location>
</feature>
<dbReference type="InterPro" id="IPR003661">
    <property type="entry name" value="HisK_dim/P_dom"/>
</dbReference>
<dbReference type="Pfam" id="PF00072">
    <property type="entry name" value="Response_reg"/>
    <property type="match status" value="1"/>
</dbReference>
<feature type="transmembrane region" description="Helical" evidence="6">
    <location>
        <begin position="108"/>
        <end position="125"/>
    </location>
</feature>